<dbReference type="Gene3D" id="3.30.720.120">
    <property type="match status" value="1"/>
</dbReference>
<dbReference type="PANTHER" id="PTHR36503:SF1">
    <property type="entry name" value="BLR2520 PROTEIN"/>
    <property type="match status" value="1"/>
</dbReference>
<dbReference type="OrthoDB" id="9806945at2"/>
<keyword evidence="3" id="KW-1185">Reference proteome</keyword>
<feature type="domain" description="VOC" evidence="1">
    <location>
        <begin position="3"/>
        <end position="120"/>
    </location>
</feature>
<dbReference type="InterPro" id="IPR026275">
    <property type="entry name" value="Glyoxalase/dOase/EhpR"/>
</dbReference>
<dbReference type="PROSITE" id="PS51819">
    <property type="entry name" value="VOC"/>
    <property type="match status" value="1"/>
</dbReference>
<sequence length="127" mass="13455">MPDFNFLLLHVADEIASAAFYNEQLGIPIVDQKPGFAMLALRDGVMLGLWLRDTVEPQSSGQSGASEIAFAVADAAAVEATHADWAGRGLTILQPPTVMSFGTTFVTLDPDGHRLRVFAPGAAQAQS</sequence>
<protein>
    <submittedName>
        <fullName evidence="2">Drug:proton antiporter</fullName>
    </submittedName>
</protein>
<name>A0A4S1X2U2_9SPHN</name>
<accession>A0A4S1X2U2</accession>
<reference evidence="2 3" key="1">
    <citation type="submission" date="2019-04" db="EMBL/GenBank/DDBJ databases">
        <title>Sphingomonas psychrotolerans sp. nov., isolated from soil in the Tianshan Mountains, Xinjiang, China.</title>
        <authorList>
            <person name="Luo Y."/>
            <person name="Sheng H."/>
        </authorList>
    </citation>
    <scope>NUCLEOTIDE SEQUENCE [LARGE SCALE GENOMIC DNA]</scope>
    <source>
        <strain evidence="2 3">ZFGT-11</strain>
    </source>
</reference>
<dbReference type="EMBL" id="SRXT01000007">
    <property type="protein sequence ID" value="TGX50249.1"/>
    <property type="molecule type" value="Genomic_DNA"/>
</dbReference>
<evidence type="ECO:0000313" key="2">
    <source>
        <dbReference type="EMBL" id="TGX50249.1"/>
    </source>
</evidence>
<evidence type="ECO:0000259" key="1">
    <source>
        <dbReference type="PROSITE" id="PS51819"/>
    </source>
</evidence>
<dbReference type="Pfam" id="PF00903">
    <property type="entry name" value="Glyoxalase"/>
    <property type="match status" value="1"/>
</dbReference>
<evidence type="ECO:0000313" key="3">
    <source>
        <dbReference type="Proteomes" id="UP000306147"/>
    </source>
</evidence>
<dbReference type="AlphaFoldDB" id="A0A4S1X2U2"/>
<organism evidence="2 3">
    <name type="scientific">Sphingomonas gei</name>
    <dbReference type="NCBI Taxonomy" id="1395960"/>
    <lineage>
        <taxon>Bacteria</taxon>
        <taxon>Pseudomonadati</taxon>
        <taxon>Pseudomonadota</taxon>
        <taxon>Alphaproteobacteria</taxon>
        <taxon>Sphingomonadales</taxon>
        <taxon>Sphingomonadaceae</taxon>
        <taxon>Sphingomonas</taxon>
    </lineage>
</organism>
<comment type="caution">
    <text evidence="2">The sequence shown here is derived from an EMBL/GenBank/DDBJ whole genome shotgun (WGS) entry which is preliminary data.</text>
</comment>
<dbReference type="InterPro" id="IPR029068">
    <property type="entry name" value="Glyas_Bleomycin-R_OHBP_Dase"/>
</dbReference>
<dbReference type="InterPro" id="IPR004360">
    <property type="entry name" value="Glyas_Fos-R_dOase_dom"/>
</dbReference>
<dbReference type="PANTHER" id="PTHR36503">
    <property type="entry name" value="BLR2520 PROTEIN"/>
    <property type="match status" value="1"/>
</dbReference>
<dbReference type="Gene3D" id="3.30.720.110">
    <property type="match status" value="1"/>
</dbReference>
<dbReference type="SUPFAM" id="SSF54593">
    <property type="entry name" value="Glyoxalase/Bleomycin resistance protein/Dihydroxybiphenyl dioxygenase"/>
    <property type="match status" value="1"/>
</dbReference>
<dbReference type="PIRSF" id="PIRSF039020">
    <property type="entry name" value="EhpR"/>
    <property type="match status" value="1"/>
</dbReference>
<dbReference type="InterPro" id="IPR037523">
    <property type="entry name" value="VOC_core"/>
</dbReference>
<proteinExistence type="predicted"/>
<dbReference type="RefSeq" id="WP_135965167.1">
    <property type="nucleotide sequence ID" value="NZ_SRXT01000007.1"/>
</dbReference>
<gene>
    <name evidence="2" type="ORF">E5A73_17665</name>
</gene>
<dbReference type="Proteomes" id="UP000306147">
    <property type="component" value="Unassembled WGS sequence"/>
</dbReference>